<feature type="region of interest" description="Disordered" evidence="1">
    <location>
        <begin position="1"/>
        <end position="60"/>
    </location>
</feature>
<dbReference type="Proteomes" id="UP001141434">
    <property type="component" value="Unassembled WGS sequence"/>
</dbReference>
<reference evidence="2" key="1">
    <citation type="submission" date="2022-11" db="EMBL/GenBank/DDBJ databases">
        <authorList>
            <person name="Petersen C."/>
        </authorList>
    </citation>
    <scope>NUCLEOTIDE SEQUENCE</scope>
    <source>
        <strain evidence="2">IBT 34128</strain>
    </source>
</reference>
<feature type="compositionally biased region" description="Pro residues" evidence="1">
    <location>
        <begin position="38"/>
        <end position="54"/>
    </location>
</feature>
<accession>A0A9W9K4L2</accession>
<evidence type="ECO:0000313" key="3">
    <source>
        <dbReference type="Proteomes" id="UP001141434"/>
    </source>
</evidence>
<protein>
    <submittedName>
        <fullName evidence="2">Uncharacterized protein</fullName>
    </submittedName>
</protein>
<evidence type="ECO:0000256" key="1">
    <source>
        <dbReference type="SAM" id="MobiDB-lite"/>
    </source>
</evidence>
<gene>
    <name evidence="2" type="ORF">NUU61_007495</name>
</gene>
<dbReference type="OrthoDB" id="5350396at2759"/>
<dbReference type="RefSeq" id="XP_056510820.1">
    <property type="nucleotide sequence ID" value="XM_056658020.1"/>
</dbReference>
<evidence type="ECO:0000313" key="2">
    <source>
        <dbReference type="EMBL" id="KAJ5092625.1"/>
    </source>
</evidence>
<sequence>MRPVTDFFNRPSFSRVNQERTSEQKIPEPSASPSSPLTEPPPSSALDPTPPEAPNDPSAQLNTALWLSAQDNTTNASTLQQSFQSTESAGLSSLSESFPASQRIVKGGKEIVISSDGEDTDSVSSLEDPASLFTKKAPQAKQDNPSETKRAMRLDKTYLAQLSAPKNYRNTIDSLVHDAVDDHEIEESVAKVKATFGRSQPAGEHAVGVASEGAGAETGLHEDMLTSALGDNDEGPGLQRLLDAVRRTEALDQDRIWRFFGQAQEVPPAPKFPGELIAPGTYLAALRDPASRERAFQSSTIEYALSKRFLPDEFILWVFRSVASEPRDELRQAYCRIFKAATVERIGSLIRPTDIDRLFLQLGAKPQAVDLSRAIVADSPQHALPNCKLENRANFLSVLELLRGADDLFADDTRERAILMLLRLTLDTSLTADAMICSELERAIIAMLQSIPESSAGEMVHRICTTIYETTPDVYFQSRILQHILPTSSWIALLRCRLAIAFLVRSSAPLLEPPEALLDLRRITILLIRDERFHPKLHKGKGEYDYGELSAATILLNMAIDSSQLNLKYKGAGTQRDFDAAIDKLAAQIKKTFSSIEDSGASHLKRMLAKEALEALHYRVIYSVRSKPPPKKTLFKTYAKERDGNIRSLFKTNIAIETDTDAPASGDPLSPRNAENTGIPIREHDRS</sequence>
<dbReference type="AlphaFoldDB" id="A0A9W9K4L2"/>
<comment type="caution">
    <text evidence="2">The sequence shown here is derived from an EMBL/GenBank/DDBJ whole genome shotgun (WGS) entry which is preliminary data.</text>
</comment>
<dbReference type="EMBL" id="JAPMSZ010000009">
    <property type="protein sequence ID" value="KAJ5092625.1"/>
    <property type="molecule type" value="Genomic_DNA"/>
</dbReference>
<feature type="compositionally biased region" description="Basic and acidic residues" evidence="1">
    <location>
        <begin position="17"/>
        <end position="26"/>
    </location>
</feature>
<feature type="compositionally biased region" description="Low complexity" evidence="1">
    <location>
        <begin position="27"/>
        <end position="37"/>
    </location>
</feature>
<organism evidence="2 3">
    <name type="scientific">Penicillium alfredii</name>
    <dbReference type="NCBI Taxonomy" id="1506179"/>
    <lineage>
        <taxon>Eukaryota</taxon>
        <taxon>Fungi</taxon>
        <taxon>Dikarya</taxon>
        <taxon>Ascomycota</taxon>
        <taxon>Pezizomycotina</taxon>
        <taxon>Eurotiomycetes</taxon>
        <taxon>Eurotiomycetidae</taxon>
        <taxon>Eurotiales</taxon>
        <taxon>Aspergillaceae</taxon>
        <taxon>Penicillium</taxon>
    </lineage>
</organism>
<name>A0A9W9K4L2_9EURO</name>
<dbReference type="GeneID" id="81397189"/>
<feature type="region of interest" description="Disordered" evidence="1">
    <location>
        <begin position="657"/>
        <end position="687"/>
    </location>
</feature>
<reference evidence="2" key="2">
    <citation type="journal article" date="2023" name="IMA Fungus">
        <title>Comparative genomic study of the Penicillium genus elucidates a diverse pangenome and 15 lateral gene transfer events.</title>
        <authorList>
            <person name="Petersen C."/>
            <person name="Sorensen T."/>
            <person name="Nielsen M.R."/>
            <person name="Sondergaard T.E."/>
            <person name="Sorensen J.L."/>
            <person name="Fitzpatrick D.A."/>
            <person name="Frisvad J.C."/>
            <person name="Nielsen K.L."/>
        </authorList>
    </citation>
    <scope>NUCLEOTIDE SEQUENCE</scope>
    <source>
        <strain evidence="2">IBT 34128</strain>
    </source>
</reference>
<proteinExistence type="predicted"/>
<keyword evidence="3" id="KW-1185">Reference proteome</keyword>